<dbReference type="AlphaFoldDB" id="A0A1W1BK76"/>
<sequence length="163" mass="19371">MTFDALWKILEKEIPNKINQHDGLNFFIKNRAKFEGWFKVELCDILSKYTNNITPEKDRIDIVFDNWALELKTSNTNYCYKDVENKTRPITKNIMSIMKDIIDLRDNKNYKNKAVVFIIFPLSKNTKDWNKHILKIKNELKELKEKEFSFKNGVNAILYCGLV</sequence>
<name>A0A1W1BK76_9ZZZZ</name>
<proteinExistence type="predicted"/>
<reference evidence="1" key="1">
    <citation type="submission" date="2016-10" db="EMBL/GenBank/DDBJ databases">
        <authorList>
            <person name="de Groot N.N."/>
        </authorList>
    </citation>
    <scope>NUCLEOTIDE SEQUENCE</scope>
</reference>
<dbReference type="EMBL" id="FPHB01000022">
    <property type="protein sequence ID" value="SFV53908.1"/>
    <property type="molecule type" value="Genomic_DNA"/>
</dbReference>
<accession>A0A1W1BK76</accession>
<evidence type="ECO:0000313" key="1">
    <source>
        <dbReference type="EMBL" id="SFV53908.1"/>
    </source>
</evidence>
<protein>
    <submittedName>
        <fullName evidence="1">Uncharacterized protein</fullName>
    </submittedName>
</protein>
<organism evidence="1">
    <name type="scientific">hydrothermal vent metagenome</name>
    <dbReference type="NCBI Taxonomy" id="652676"/>
    <lineage>
        <taxon>unclassified sequences</taxon>
        <taxon>metagenomes</taxon>
        <taxon>ecological metagenomes</taxon>
    </lineage>
</organism>
<gene>
    <name evidence="1" type="ORF">MNB_SM-7-985</name>
</gene>